<protein>
    <submittedName>
        <fullName evidence="1">Uncharacterized protein</fullName>
    </submittedName>
</protein>
<dbReference type="Proteomes" id="UP001446205">
    <property type="component" value="Unassembled WGS sequence"/>
</dbReference>
<organism evidence="1 2">
    <name type="scientific">Thermithiobacillus plumbiphilus</name>
    <dbReference type="NCBI Taxonomy" id="1729899"/>
    <lineage>
        <taxon>Bacteria</taxon>
        <taxon>Pseudomonadati</taxon>
        <taxon>Pseudomonadota</taxon>
        <taxon>Acidithiobacillia</taxon>
        <taxon>Acidithiobacillales</taxon>
        <taxon>Thermithiobacillaceae</taxon>
        <taxon>Thermithiobacillus</taxon>
    </lineage>
</organism>
<dbReference type="RefSeq" id="WP_341370053.1">
    <property type="nucleotide sequence ID" value="NZ_JBBPCO010000003.1"/>
</dbReference>
<sequence length="90" mass="10174">MSTLFQEQQALLGRQLAVLQRLQDGLRFSAGRLRWPIDASDLDNPEMAERLAAQTAVKYLNALRDNMDTLLAMIGKFEECCQRYGLLPCA</sequence>
<name>A0ABU9D619_9PROT</name>
<comment type="caution">
    <text evidence="1">The sequence shown here is derived from an EMBL/GenBank/DDBJ whole genome shotgun (WGS) entry which is preliminary data.</text>
</comment>
<evidence type="ECO:0000313" key="2">
    <source>
        <dbReference type="Proteomes" id="UP001446205"/>
    </source>
</evidence>
<keyword evidence="2" id="KW-1185">Reference proteome</keyword>
<gene>
    <name evidence="1" type="ORF">WOB96_04335</name>
</gene>
<evidence type="ECO:0000313" key="1">
    <source>
        <dbReference type="EMBL" id="MEK8088987.1"/>
    </source>
</evidence>
<accession>A0ABU9D619</accession>
<dbReference type="EMBL" id="JBBPCO010000003">
    <property type="protein sequence ID" value="MEK8088987.1"/>
    <property type="molecule type" value="Genomic_DNA"/>
</dbReference>
<reference evidence="1 2" key="1">
    <citation type="submission" date="2024-04" db="EMBL/GenBank/DDBJ databases">
        <authorList>
            <person name="Abashina T."/>
            <person name="Shaikin A."/>
        </authorList>
    </citation>
    <scope>NUCLEOTIDE SEQUENCE [LARGE SCALE GENOMIC DNA]</scope>
    <source>
        <strain evidence="1 2">AAFK</strain>
    </source>
</reference>
<proteinExistence type="predicted"/>